<reference evidence="2 3" key="1">
    <citation type="journal article" date="2011" name="J. Bacteriol.">
        <title>Draft genome sequence of Sporolactobacillus inulinus strain CASD, an efficient D-lactic acid-producing bacterium with high-concentration lactate tolerance capability.</title>
        <authorList>
            <person name="Yu B."/>
            <person name="Su F."/>
            <person name="Wang L."/>
            <person name="Xu K."/>
            <person name="Zhao B."/>
            <person name="Xu P."/>
        </authorList>
    </citation>
    <scope>NUCLEOTIDE SEQUENCE [LARGE SCALE GENOMIC DNA]</scope>
    <source>
        <strain evidence="2 3">CASD</strain>
    </source>
</reference>
<sequence length="92" mass="10645">MVQLMMTQTIFGLVTIMVGLVMVKFFFRSDDLMLLPSAFAFALFYTAFIEKRIVLSEGAWAAMIYAFSAYGLYILVKRLAKRYRNVREGPFH</sequence>
<feature type="transmembrane region" description="Helical" evidence="1">
    <location>
        <begin position="59"/>
        <end position="76"/>
    </location>
</feature>
<dbReference type="AlphaFoldDB" id="A0A0U1QR31"/>
<feature type="transmembrane region" description="Helical" evidence="1">
    <location>
        <begin position="6"/>
        <end position="27"/>
    </location>
</feature>
<evidence type="ECO:0000313" key="3">
    <source>
        <dbReference type="Proteomes" id="UP000035553"/>
    </source>
</evidence>
<gene>
    <name evidence="2" type="ORF">SINU_03735</name>
</gene>
<organism evidence="2 3">
    <name type="scientific">Sporolactobacillus inulinus CASD</name>
    <dbReference type="NCBI Taxonomy" id="1069536"/>
    <lineage>
        <taxon>Bacteria</taxon>
        <taxon>Bacillati</taxon>
        <taxon>Bacillota</taxon>
        <taxon>Bacilli</taxon>
        <taxon>Bacillales</taxon>
        <taxon>Sporolactobacillaceae</taxon>
        <taxon>Sporolactobacillus</taxon>
    </lineage>
</organism>
<keyword evidence="3" id="KW-1185">Reference proteome</keyword>
<protein>
    <recommendedName>
        <fullName evidence="4">Permease</fullName>
    </recommendedName>
</protein>
<proteinExistence type="predicted"/>
<name>A0A0U1QR31_9BACL</name>
<evidence type="ECO:0000256" key="1">
    <source>
        <dbReference type="SAM" id="Phobius"/>
    </source>
</evidence>
<keyword evidence="1" id="KW-0472">Membrane</keyword>
<dbReference type="EMBL" id="AFVQ02000047">
    <property type="protein sequence ID" value="KLI03254.1"/>
    <property type="molecule type" value="Genomic_DNA"/>
</dbReference>
<keyword evidence="1" id="KW-1133">Transmembrane helix</keyword>
<dbReference type="RefSeq" id="WP_010026010.1">
    <property type="nucleotide sequence ID" value="NZ_AFVQ02000047.1"/>
</dbReference>
<dbReference type="Proteomes" id="UP000035553">
    <property type="component" value="Unassembled WGS sequence"/>
</dbReference>
<keyword evidence="1" id="KW-0812">Transmembrane</keyword>
<accession>A0A0U1QR31</accession>
<evidence type="ECO:0000313" key="2">
    <source>
        <dbReference type="EMBL" id="KLI03254.1"/>
    </source>
</evidence>
<comment type="caution">
    <text evidence="2">The sequence shown here is derived from an EMBL/GenBank/DDBJ whole genome shotgun (WGS) entry which is preliminary data.</text>
</comment>
<evidence type="ECO:0008006" key="4">
    <source>
        <dbReference type="Google" id="ProtNLM"/>
    </source>
</evidence>
<dbReference type="OrthoDB" id="2990014at2"/>
<feature type="transmembrane region" description="Helical" evidence="1">
    <location>
        <begin position="34"/>
        <end position="53"/>
    </location>
</feature>